<sequence>MVTSGMQMDKKAAEEFMSAAGNLRRAILEPEDVARAALYLASDDAKYVSGLSLIVDGGHNHNHLLFGATDSVAN</sequence>
<dbReference type="EMBL" id="CAMGYJ010000003">
    <property type="protein sequence ID" value="CAI0391612.1"/>
    <property type="molecule type" value="Genomic_DNA"/>
</dbReference>
<gene>
    <name evidence="3" type="ORF">LITE_LOCUS7219</name>
</gene>
<evidence type="ECO:0000256" key="2">
    <source>
        <dbReference type="ARBA" id="ARBA00023002"/>
    </source>
</evidence>
<dbReference type="Pfam" id="PF13561">
    <property type="entry name" value="adh_short_C2"/>
    <property type="match status" value="1"/>
</dbReference>
<accession>A0AAV0I3P7</accession>
<comment type="caution">
    <text evidence="3">The sequence shown here is derived from an EMBL/GenBank/DDBJ whole genome shotgun (WGS) entry which is preliminary data.</text>
</comment>
<reference evidence="3" key="1">
    <citation type="submission" date="2022-08" db="EMBL/GenBank/DDBJ databases">
        <authorList>
            <person name="Gutierrez-Valencia J."/>
        </authorList>
    </citation>
    <scope>NUCLEOTIDE SEQUENCE</scope>
</reference>
<protein>
    <submittedName>
        <fullName evidence="3">Uncharacterized protein</fullName>
    </submittedName>
</protein>
<dbReference type="InterPro" id="IPR036291">
    <property type="entry name" value="NAD(P)-bd_dom_sf"/>
</dbReference>
<evidence type="ECO:0000256" key="1">
    <source>
        <dbReference type="ARBA" id="ARBA00006484"/>
    </source>
</evidence>
<dbReference type="Gene3D" id="3.40.50.720">
    <property type="entry name" value="NAD(P)-binding Rossmann-like Domain"/>
    <property type="match status" value="1"/>
</dbReference>
<evidence type="ECO:0000313" key="3">
    <source>
        <dbReference type="EMBL" id="CAI0391612.1"/>
    </source>
</evidence>
<comment type="similarity">
    <text evidence="1">Belongs to the short-chain dehydrogenases/reductases (SDR) family.</text>
</comment>
<dbReference type="InterPro" id="IPR002347">
    <property type="entry name" value="SDR_fam"/>
</dbReference>
<dbReference type="PANTHER" id="PTHR43180">
    <property type="entry name" value="3-OXOACYL-(ACYL-CARRIER-PROTEIN) REDUCTASE (AFU_ORTHOLOGUE AFUA_6G11210)"/>
    <property type="match status" value="1"/>
</dbReference>
<organism evidence="3 4">
    <name type="scientific">Linum tenue</name>
    <dbReference type="NCBI Taxonomy" id="586396"/>
    <lineage>
        <taxon>Eukaryota</taxon>
        <taxon>Viridiplantae</taxon>
        <taxon>Streptophyta</taxon>
        <taxon>Embryophyta</taxon>
        <taxon>Tracheophyta</taxon>
        <taxon>Spermatophyta</taxon>
        <taxon>Magnoliopsida</taxon>
        <taxon>eudicotyledons</taxon>
        <taxon>Gunneridae</taxon>
        <taxon>Pentapetalae</taxon>
        <taxon>rosids</taxon>
        <taxon>fabids</taxon>
        <taxon>Malpighiales</taxon>
        <taxon>Linaceae</taxon>
        <taxon>Linum</taxon>
    </lineage>
</organism>
<dbReference type="PANTHER" id="PTHR43180:SF81">
    <property type="entry name" value="SHORT CHAIN ALCOHOL DEHYDROGENASE"/>
    <property type="match status" value="1"/>
</dbReference>
<keyword evidence="2" id="KW-0560">Oxidoreductase</keyword>
<keyword evidence="4" id="KW-1185">Reference proteome</keyword>
<dbReference type="GO" id="GO:0016491">
    <property type="term" value="F:oxidoreductase activity"/>
    <property type="evidence" value="ECO:0007669"/>
    <property type="project" value="UniProtKB-KW"/>
</dbReference>
<dbReference type="Proteomes" id="UP001154282">
    <property type="component" value="Unassembled WGS sequence"/>
</dbReference>
<dbReference type="SUPFAM" id="SSF51735">
    <property type="entry name" value="NAD(P)-binding Rossmann-fold domains"/>
    <property type="match status" value="1"/>
</dbReference>
<name>A0AAV0I3P7_9ROSI</name>
<dbReference type="AlphaFoldDB" id="A0AAV0I3P7"/>
<evidence type="ECO:0000313" key="4">
    <source>
        <dbReference type="Proteomes" id="UP001154282"/>
    </source>
</evidence>
<proteinExistence type="inferred from homology"/>